<dbReference type="RefSeq" id="XP_003880530.1">
    <property type="nucleotide sequence ID" value="XM_003880481.1"/>
</dbReference>
<dbReference type="AlphaFoldDB" id="F0VA08"/>
<dbReference type="VEuPathDB" id="ToxoDB:NCLIV_009660"/>
<feature type="compositionally biased region" description="Basic and acidic residues" evidence="1">
    <location>
        <begin position="323"/>
        <end position="346"/>
    </location>
</feature>
<feature type="region of interest" description="Disordered" evidence="1">
    <location>
        <begin position="323"/>
        <end position="356"/>
    </location>
</feature>
<feature type="region of interest" description="Disordered" evidence="1">
    <location>
        <begin position="201"/>
        <end position="235"/>
    </location>
</feature>
<feature type="compositionally biased region" description="Low complexity" evidence="1">
    <location>
        <begin position="67"/>
        <end position="76"/>
    </location>
</feature>
<gene>
    <name evidence="4" type="ORF">BN1204_009660</name>
    <name evidence="3" type="ORF">NCLIV_009660</name>
</gene>
<evidence type="ECO:0000313" key="5">
    <source>
        <dbReference type="Proteomes" id="UP000007494"/>
    </source>
</evidence>
<protein>
    <recommendedName>
        <fullName evidence="2">SAC3/GANP/THP3 conserved domain-containing protein</fullName>
    </recommendedName>
</protein>
<dbReference type="GeneID" id="13441530"/>
<accession>F0VA08</accession>
<proteinExistence type="predicted"/>
<feature type="region of interest" description="Disordered" evidence="1">
    <location>
        <begin position="67"/>
        <end position="102"/>
    </location>
</feature>
<reference evidence="3" key="1">
    <citation type="submission" date="2011-02" db="EMBL/GenBank/DDBJ databases">
        <authorList>
            <person name="Aslett M."/>
        </authorList>
    </citation>
    <scope>NUCLEOTIDE SEQUENCE</scope>
    <source>
        <strain evidence="3">Liverpool</strain>
    </source>
</reference>
<reference evidence="5" key="3">
    <citation type="journal article" date="2012" name="PLoS Pathog.">
        <title>Comparative genomics of the apicomplexan parasites Toxoplasma gondii and Neospora caninum: Coccidia differing in host range and transmission strategy.</title>
        <authorList>
            <person name="Reid A.J."/>
            <person name="Vermont S.J."/>
            <person name="Cotton J.A."/>
            <person name="Harris D."/>
            <person name="Hill-Cawthorne G.A."/>
            <person name="Konen-Waisman S."/>
            <person name="Latham S.M."/>
            <person name="Mourier T."/>
            <person name="Norton R."/>
            <person name="Quail M.A."/>
            <person name="Sanders M."/>
            <person name="Shanmugam D."/>
            <person name="Sohal A."/>
            <person name="Wasmuth J.D."/>
            <person name="Brunk B."/>
            <person name="Grigg M.E."/>
            <person name="Howard J.C."/>
            <person name="Parkinson J."/>
            <person name="Roos D.S."/>
            <person name="Trees A.J."/>
            <person name="Berriman M."/>
            <person name="Pain A."/>
            <person name="Wastling J.M."/>
        </authorList>
    </citation>
    <scope>NUCLEOTIDE SEQUENCE [LARGE SCALE GENOMIC DNA]</scope>
    <source>
        <strain evidence="5">Liverpool</strain>
    </source>
</reference>
<reference evidence="3" key="2">
    <citation type="submission" date="2011-03" db="EMBL/GenBank/DDBJ databases">
        <title>Comparative genomics and transcriptomics of Neospora caninum and Toxoplasma gondii.</title>
        <authorList>
            <person name="Reid A.J."/>
            <person name="Sohal A."/>
            <person name="Harris D."/>
            <person name="Quail M."/>
            <person name="Sanders M."/>
            <person name="Berriman M."/>
            <person name="Wastling J.M."/>
            <person name="Pain A."/>
        </authorList>
    </citation>
    <scope>NUCLEOTIDE SEQUENCE</scope>
    <source>
        <strain evidence="3">Liverpool</strain>
    </source>
</reference>
<dbReference type="Proteomes" id="UP000007494">
    <property type="component" value="Chromosome IV"/>
</dbReference>
<dbReference type="OMA" id="NIFAWPP"/>
<dbReference type="Gene3D" id="1.25.40.990">
    <property type="match status" value="1"/>
</dbReference>
<evidence type="ECO:0000313" key="4">
    <source>
        <dbReference type="EMBL" id="CEL65107.1"/>
    </source>
</evidence>
<dbReference type="eggNOG" id="ENOG502QZYY">
    <property type="taxonomic scope" value="Eukaryota"/>
</dbReference>
<sequence length="771" mass="83975">MSGRRSSAPGEGFESAYPRPFCCSVPAFPSLDFCGFAECQSRTRLRMVHPFERGAGRCLVSQFVRSTGHSRGSSSRCHNAESSTSRASNHPKAPDNSTGSDARPRDALLTCCDYLLRRLLPSVLSESLSGHRTQEHAPFTERTDAGNARCSRCGRLLLVSEPVEQVKSIHISSDRSTDCMRQPGSTGADITIADASPTTFARGSGGTTYEGGLPSASDLADTPPETGNSSLASKNPQSSAAIAYSFFADRLRAIRQDAVRQRLNTADLFILLLQCARFHLFAEYFWSGGIYASTRSAEPAPSLEGFESPHRIGRELVKHDHPAADKTRVPFGSDKSHARNGVEGRAEQLPACTPPAETFGSRDHLLATSSGAQEQEVSPEATFKISGFSPSLNRFLLSSCLVQLLGIIVRESRRFRLLLRRKRRDHGPRTDCGIGDAKITEKSSERSGEQLQEFARGLGVESSEIDEAVSLFLLSQTLAVPVQPTFKGQERSIFVIQEITRALGIWWSHLPWSALAIRMAIQASSGVEPRRSLLRQETAPVPFLLRCAVYPSTDRLRAGVLAEVKAASLAAAPGTLVSMKQLMQLMACSRADVTSLCLRLGAGEPVYSKETTCEKENCAEEGTGRETAGRRAELPQRPSWPAAQQANNMQHEGLPGKGKRIHQAHWSSGISDADQEAASAPLGAVAEHPHRREVVSGIRFRRTDENAHLPGHALPRDSTQKELGRPTRFSELLASVGSDAWRRSTPSFVVHAPGDVEELRNIFAWPPPVVM</sequence>
<evidence type="ECO:0000259" key="2">
    <source>
        <dbReference type="Pfam" id="PF03399"/>
    </source>
</evidence>
<feature type="region of interest" description="Disordered" evidence="1">
    <location>
        <begin position="614"/>
        <end position="666"/>
    </location>
</feature>
<dbReference type="Pfam" id="PF03399">
    <property type="entry name" value="SAC3_GANP"/>
    <property type="match status" value="1"/>
</dbReference>
<feature type="compositionally biased region" description="Polar residues" evidence="1">
    <location>
        <begin position="225"/>
        <end position="235"/>
    </location>
</feature>
<keyword evidence="5" id="KW-1185">Reference proteome</keyword>
<evidence type="ECO:0000256" key="1">
    <source>
        <dbReference type="SAM" id="MobiDB-lite"/>
    </source>
</evidence>
<name>F0VA08_NEOCL</name>
<dbReference type="OrthoDB" id="264795at2759"/>
<organism evidence="3 5">
    <name type="scientific">Neospora caninum (strain Liverpool)</name>
    <dbReference type="NCBI Taxonomy" id="572307"/>
    <lineage>
        <taxon>Eukaryota</taxon>
        <taxon>Sar</taxon>
        <taxon>Alveolata</taxon>
        <taxon>Apicomplexa</taxon>
        <taxon>Conoidasida</taxon>
        <taxon>Coccidia</taxon>
        <taxon>Eucoccidiorida</taxon>
        <taxon>Eimeriorina</taxon>
        <taxon>Sarcocystidae</taxon>
        <taxon>Neospora</taxon>
    </lineage>
</organism>
<dbReference type="EMBL" id="LN714478">
    <property type="protein sequence ID" value="CEL65107.1"/>
    <property type="molecule type" value="Genomic_DNA"/>
</dbReference>
<dbReference type="InterPro" id="IPR005062">
    <property type="entry name" value="SAC3/GANP/THP3_conserved"/>
</dbReference>
<feature type="compositionally biased region" description="Basic and acidic residues" evidence="1">
    <location>
        <begin position="614"/>
        <end position="634"/>
    </location>
</feature>
<dbReference type="EMBL" id="FR823384">
    <property type="protein sequence ID" value="CBZ50497.1"/>
    <property type="molecule type" value="Genomic_DNA"/>
</dbReference>
<dbReference type="InParanoid" id="F0VA08"/>
<reference evidence="4" key="4">
    <citation type="journal article" date="2015" name="PLoS ONE">
        <title>Comprehensive Evaluation of Toxoplasma gondii VEG and Neospora caninum LIV Genomes with Tachyzoite Stage Transcriptome and Proteome Defines Novel Transcript Features.</title>
        <authorList>
            <person name="Ramaprasad A."/>
            <person name="Mourier T."/>
            <person name="Naeem R."/>
            <person name="Malas T.B."/>
            <person name="Moussa E."/>
            <person name="Panigrahi A."/>
            <person name="Vermont S.J."/>
            <person name="Otto T.D."/>
            <person name="Wastling J."/>
            <person name="Pain A."/>
        </authorList>
    </citation>
    <scope>NUCLEOTIDE SEQUENCE</scope>
    <source>
        <strain evidence="4">Liverpool</strain>
    </source>
</reference>
<evidence type="ECO:0000313" key="3">
    <source>
        <dbReference type="EMBL" id="CBZ50497.1"/>
    </source>
</evidence>
<feature type="domain" description="SAC3/GANP/THP3 conserved" evidence="2">
    <location>
        <begin position="238"/>
        <end position="286"/>
    </location>
</feature>